<keyword evidence="1" id="KW-1133">Transmembrane helix</keyword>
<dbReference type="EMBL" id="MARB01000032">
    <property type="protein sequence ID" value="ODJ85921.1"/>
    <property type="molecule type" value="Genomic_DNA"/>
</dbReference>
<sequence length="44" mass="4637">MNVAPILIMASAVFIFAVTALSIATILGVAIGQARLFFQKKTQA</sequence>
<comment type="caution">
    <text evidence="2">The sequence shown here is derived from an EMBL/GenBank/DDBJ whole genome shotgun (WGS) entry which is preliminary data.</text>
</comment>
<gene>
    <name evidence="2" type="ORF">CODIS_38950</name>
</gene>
<dbReference type="AlphaFoldDB" id="A0A7Z0VIQ1"/>
<keyword evidence="1" id="KW-0472">Membrane</keyword>
<protein>
    <submittedName>
        <fullName evidence="2">Uncharacterized protein</fullName>
    </submittedName>
</protein>
<evidence type="ECO:0000313" key="2">
    <source>
        <dbReference type="EMBL" id="ODJ85921.1"/>
    </source>
</evidence>
<organism evidence="2 3">
    <name type="scientific">Candidatus Thiodiazotropha endolucinida</name>
    <dbReference type="NCBI Taxonomy" id="1655433"/>
    <lineage>
        <taxon>Bacteria</taxon>
        <taxon>Pseudomonadati</taxon>
        <taxon>Pseudomonadota</taxon>
        <taxon>Gammaproteobacteria</taxon>
        <taxon>Chromatiales</taxon>
        <taxon>Sedimenticolaceae</taxon>
        <taxon>Candidatus Thiodiazotropha</taxon>
    </lineage>
</organism>
<dbReference type="RefSeq" id="WP_268805724.1">
    <property type="nucleotide sequence ID" value="NZ_MARB01000032.1"/>
</dbReference>
<evidence type="ECO:0000256" key="1">
    <source>
        <dbReference type="SAM" id="Phobius"/>
    </source>
</evidence>
<keyword evidence="3" id="KW-1185">Reference proteome</keyword>
<reference evidence="2 3" key="1">
    <citation type="submission" date="2016-06" db="EMBL/GenBank/DDBJ databases">
        <title>Genome sequence of endosymbiont of Candidatus Endolucinida thiodiazotropha.</title>
        <authorList>
            <person name="Poehlein A."/>
            <person name="Koenig S."/>
            <person name="Heiden S.E."/>
            <person name="Thuermer A."/>
            <person name="Voget S."/>
            <person name="Daniel R."/>
            <person name="Markert S."/>
            <person name="Gros O."/>
            <person name="Schweder T."/>
        </authorList>
    </citation>
    <scope>NUCLEOTIDE SEQUENCE [LARGE SCALE GENOMIC DNA]</scope>
    <source>
        <strain evidence="2 3">COS</strain>
    </source>
</reference>
<evidence type="ECO:0000313" key="3">
    <source>
        <dbReference type="Proteomes" id="UP000094769"/>
    </source>
</evidence>
<name>A0A7Z0VIQ1_9GAMM</name>
<feature type="transmembrane region" description="Helical" evidence="1">
    <location>
        <begin position="6"/>
        <end position="31"/>
    </location>
</feature>
<accession>A0A7Z0VIQ1</accession>
<keyword evidence="1" id="KW-0812">Transmembrane</keyword>
<proteinExistence type="predicted"/>
<dbReference type="Proteomes" id="UP000094769">
    <property type="component" value="Unassembled WGS sequence"/>
</dbReference>